<feature type="domain" description="BTB" evidence="18">
    <location>
        <begin position="555"/>
        <end position="629"/>
    </location>
</feature>
<evidence type="ECO:0000256" key="9">
    <source>
        <dbReference type="ARBA" id="ARBA00022833"/>
    </source>
</evidence>
<feature type="compositionally biased region" description="Basic residues" evidence="17">
    <location>
        <begin position="280"/>
        <end position="297"/>
    </location>
</feature>
<evidence type="ECO:0000256" key="4">
    <source>
        <dbReference type="ARBA" id="ARBA00022553"/>
    </source>
</evidence>
<keyword evidence="12" id="KW-0234">DNA repair</keyword>
<dbReference type="GO" id="GO:0090656">
    <property type="term" value="P:t-circle formation"/>
    <property type="evidence" value="ECO:0007669"/>
    <property type="project" value="UniProtKB-ARBA"/>
</dbReference>
<feature type="region of interest" description="Disordered" evidence="17">
    <location>
        <begin position="1315"/>
        <end position="1345"/>
    </location>
</feature>
<dbReference type="GO" id="GO:0006281">
    <property type="term" value="P:DNA repair"/>
    <property type="evidence" value="ECO:0007669"/>
    <property type="project" value="UniProtKB-KW"/>
</dbReference>
<keyword evidence="5" id="KW-0479">Metal-binding</keyword>
<organism evidence="19 20">
    <name type="scientific">Hymenochirus boettgeri</name>
    <name type="common">Congo dwarf clawed frog</name>
    <dbReference type="NCBI Taxonomy" id="247094"/>
    <lineage>
        <taxon>Eukaryota</taxon>
        <taxon>Metazoa</taxon>
        <taxon>Chordata</taxon>
        <taxon>Craniata</taxon>
        <taxon>Vertebrata</taxon>
        <taxon>Euteleostomi</taxon>
        <taxon>Amphibia</taxon>
        <taxon>Batrachia</taxon>
        <taxon>Anura</taxon>
        <taxon>Pipoidea</taxon>
        <taxon>Pipidae</taxon>
        <taxon>Pipinae</taxon>
        <taxon>Hymenochirus</taxon>
    </lineage>
</organism>
<evidence type="ECO:0000256" key="6">
    <source>
        <dbReference type="ARBA" id="ARBA00022737"/>
    </source>
</evidence>
<dbReference type="PROSITE" id="PS50097">
    <property type="entry name" value="BTB"/>
    <property type="match status" value="1"/>
</dbReference>
<evidence type="ECO:0000256" key="12">
    <source>
        <dbReference type="ARBA" id="ARBA00023204"/>
    </source>
</evidence>
<dbReference type="GO" id="GO:0032206">
    <property type="term" value="P:positive regulation of telomere maintenance"/>
    <property type="evidence" value="ECO:0007669"/>
    <property type="project" value="UniProtKB-ARBA"/>
</dbReference>
<feature type="compositionally biased region" description="Polar residues" evidence="17">
    <location>
        <begin position="1511"/>
        <end position="1539"/>
    </location>
</feature>
<evidence type="ECO:0000256" key="11">
    <source>
        <dbReference type="ARBA" id="ARBA00023172"/>
    </source>
</evidence>
<name>A0A8T2IJW5_9PIPI</name>
<feature type="region of interest" description="Disordered" evidence="17">
    <location>
        <begin position="1467"/>
        <end position="1566"/>
    </location>
</feature>
<dbReference type="SMART" id="SM00225">
    <property type="entry name" value="BTB"/>
    <property type="match status" value="1"/>
</dbReference>
<feature type="compositionally biased region" description="Low complexity" evidence="17">
    <location>
        <begin position="1540"/>
        <end position="1566"/>
    </location>
</feature>
<dbReference type="SUPFAM" id="SSF54695">
    <property type="entry name" value="POZ domain"/>
    <property type="match status" value="1"/>
</dbReference>
<feature type="compositionally biased region" description="Low complexity" evidence="17">
    <location>
        <begin position="1251"/>
        <end position="1267"/>
    </location>
</feature>
<dbReference type="GO" id="GO:0000712">
    <property type="term" value="P:resolution of meiotic recombination intermediates"/>
    <property type="evidence" value="ECO:0007669"/>
    <property type="project" value="TreeGrafter"/>
</dbReference>
<keyword evidence="9" id="KW-0862">Zinc</keyword>
<dbReference type="Gene3D" id="3.30.710.10">
    <property type="entry name" value="Potassium Channel Kv1.1, Chain A"/>
    <property type="match status" value="1"/>
</dbReference>
<feature type="compositionally biased region" description="Polar residues" evidence="17">
    <location>
        <begin position="1193"/>
        <end position="1218"/>
    </location>
</feature>
<feature type="compositionally biased region" description="Basic and acidic residues" evidence="17">
    <location>
        <begin position="82"/>
        <end position="92"/>
    </location>
</feature>
<evidence type="ECO:0000256" key="15">
    <source>
        <dbReference type="ARBA" id="ARBA00064578"/>
    </source>
</evidence>
<comment type="similarity">
    <text evidence="2">Belongs to the SLX4 family.</text>
</comment>
<evidence type="ECO:0000256" key="7">
    <source>
        <dbReference type="ARBA" id="ARBA00022763"/>
    </source>
</evidence>
<dbReference type="CDD" id="cd22999">
    <property type="entry name" value="SAP_SLX4"/>
    <property type="match status" value="1"/>
</dbReference>
<evidence type="ECO:0000256" key="16">
    <source>
        <dbReference type="ARBA" id="ARBA00076095"/>
    </source>
</evidence>
<evidence type="ECO:0000256" key="3">
    <source>
        <dbReference type="ARBA" id="ARBA00022499"/>
    </source>
</evidence>
<dbReference type="EMBL" id="JAACNH010000009">
    <property type="protein sequence ID" value="KAG8433235.1"/>
    <property type="molecule type" value="Genomic_DNA"/>
</dbReference>
<keyword evidence="11" id="KW-0233">DNA recombination</keyword>
<dbReference type="Pfam" id="PF09494">
    <property type="entry name" value="Slx4"/>
    <property type="match status" value="1"/>
</dbReference>
<proteinExistence type="inferred from homology"/>
<gene>
    <name evidence="19" type="ORF">GDO86_017495</name>
</gene>
<feature type="compositionally biased region" description="Polar residues" evidence="17">
    <location>
        <begin position="807"/>
        <end position="818"/>
    </location>
</feature>
<dbReference type="GO" id="GO:0033557">
    <property type="term" value="C:Slx1-Slx4 complex"/>
    <property type="evidence" value="ECO:0007669"/>
    <property type="project" value="InterPro"/>
</dbReference>
<dbReference type="InterPro" id="IPR011333">
    <property type="entry name" value="SKP1/BTB/POZ_sf"/>
</dbReference>
<evidence type="ECO:0000259" key="18">
    <source>
        <dbReference type="PROSITE" id="PS50097"/>
    </source>
</evidence>
<keyword evidence="10" id="KW-0832">Ubl conjugation</keyword>
<keyword evidence="20" id="KW-1185">Reference proteome</keyword>
<comment type="subunit">
    <text evidence="15">Forms a heterodimer with SLX1A/GIYD1. Interacts with ERCC4/XPF; catalytic subunit of the ERCC4-ERCC1 endonuclease. Interacts with MUS81; catalytic subunit of the MUS81-EME1 endonuclease. Interacts with MSH2; component of the MSH2-MSH3 mismatch repair complex. Interacts with TERF2-TERF2IP. Interacts with PLK1 and SLX4IP.</text>
</comment>
<keyword evidence="4" id="KW-0597">Phosphoprotein</keyword>
<feature type="compositionally biased region" description="Polar residues" evidence="17">
    <location>
        <begin position="24"/>
        <end position="37"/>
    </location>
</feature>
<sequence>MVESDDEFTELCSKLLKRVKKNKPSGQLDIQKTSTAAKSKLKRSKPPNKKLVSNEAAKEAGAPATRVLGKAPKQSDQCNSARDTDTKTHHNEVSNCLSQKGGDEITEPVRSQELIRTKDLVLERMKQFKRTSPIRMKANNTEQLPFACLPSGSEHIQSDCALAAALQMELVEQQRSLEDEGLFFCQICQKDLSSMNTVMRAQHVNRCLDQSESLVVEPGPSIPSCPLCGKPFNTKTSRASHLKCCAAKLEIPAHTLLQAVQRQATESSTDTITHAALAQSKRKATSKQKEPPKKKKMVQPSSEVEELLVAMALSRSLQEDPRGDKVNRVPLATNNGVPAKKRRKKQKNIPAPLLLVQAPEAALQRLQQRVSLLMRYRKKRAWYRSLPEENMCILWESSKMLANSDPHSYYTLELNPLVTPWNPPQKKLLNSQKHTVPSTLPTENSLSTASIDKKASVEECGEEEISKSCSQNDTEALLDLAELAGEGLTLTQWKLVNRDALDRTDQESVESFIPSGFVPSQHKVVMEQTKAPCLTAPLVSLAADFLEMVNNPVLSDAQLQTDCGEVINVHMFVLYARCPLLVEAVHSEGFWVDEKSTGHTRRLLLNDISADATLCFLRFLYSGCSTISAHCLVHVCELARRFGVSSLIDICEHLVSEPEHITPQDAAEVKSNDTEDDDGGMRAETFQELLKSMWLDEDEEGVAILEAEGQGEDKMEGDDMGESELEEIYEFAATQRRVTEEQSTNSNGADIQHQKMESEDEAVYEVTNEPVRTEASITNTDIPFDKDTPPKCSSLDSSPLTAPLKTLEQSSPVNTSPDLSAHKTHVSPLDSQSHMKLSPVHLSVMTSPGPTACNLLTDSAALRHSSFASVEEQNSAPSHNDFNSGSRVKESEQESIIDLSSPCMDDSYDRMFSETCEEYVEPSNVSNPGSDTVIPTQNQELTSTPNITRFPTLPELGSSPLSFAPCIESPCVAAKPTCFPVSSFTSSKNSPGSELSQNPMHQSTSSHIATSQEPGVILILSSDEETEPNVQASLPPCNEQEICMPAGIKESPASFRGKRSSEGCSYMEMSSSTQNSWLVPATPLPHTAVTLASLRQTSLQHEGTQTSTILCRAASHYSFFSPPLLSPKSPVLASLLSPDTKFTQGFAHPPQECDSSKALLPLTSPPTTPASSSVFTVGDSEDEDLKPDHPLSTVGTSEVCQSQSACNSSPQSNTALSQKSPDKLLILQPSPTSKLTQGTTPIQLDFKDPFSPSSLRASPTSSSVLEVELSEDERSQPEAQISISDRSFQIDYEPPIPMEEELWFNGEETPKRCRLSPKACTPISMKGTPKRASLIQNNNSTPLRGSPPMVASEISSHTLGLQGNQMSFLNTHTWDEWEENDEELPAVLPLSQRLSKAPDKQKPLKTPVSIVRKRELAPKVPITPLPAYSDMDTPVLKKELNRFGVRALPKKKMVLKLKEIFRYTHQTMSSDSDDEVPSSQANRGNRSETVQIPVVNNKKHLIGTKDPSRFQPLQQKKPSSVCNIKSTALEGKSQNDQPLTASQESTTSSSGASDTSSLSQSSAANEFETAFADEEEDETVTASQQVGREVATAEAVKKFIENRPDLYKRILLYQPLELAALQAELKQGGIKVSSGKLLDFLDAHCVTFTTAAARKEKNSRKRRKAGKRY</sequence>
<dbReference type="OrthoDB" id="5576441at2759"/>
<evidence type="ECO:0000256" key="14">
    <source>
        <dbReference type="ARBA" id="ARBA00029496"/>
    </source>
</evidence>
<dbReference type="Proteomes" id="UP000812440">
    <property type="component" value="Chromosome 9"/>
</dbReference>
<evidence type="ECO:0000256" key="1">
    <source>
        <dbReference type="ARBA" id="ARBA00004123"/>
    </source>
</evidence>
<reference evidence="19" key="1">
    <citation type="thesis" date="2020" institute="ProQuest LLC" country="789 East Eisenhower Parkway, Ann Arbor, MI, USA">
        <title>Comparative Genomics and Chromosome Evolution.</title>
        <authorList>
            <person name="Mudd A.B."/>
        </authorList>
    </citation>
    <scope>NUCLEOTIDE SEQUENCE</scope>
    <source>
        <strain evidence="19">Female2</strain>
        <tissue evidence="19">Blood</tissue>
    </source>
</reference>
<protein>
    <recommendedName>
        <fullName evidence="14">Structure-specific endonuclease subunit SLX4</fullName>
    </recommendedName>
    <alternativeName>
        <fullName evidence="16">BTB/POZ domain-containing protein 12</fullName>
    </alternativeName>
</protein>
<feature type="region of interest" description="Disordered" evidence="17">
    <location>
        <begin position="986"/>
        <end position="1011"/>
    </location>
</feature>
<keyword evidence="6" id="KW-0677">Repeat</keyword>
<dbReference type="GO" id="GO:0006260">
    <property type="term" value="P:DNA replication"/>
    <property type="evidence" value="ECO:0007669"/>
    <property type="project" value="InterPro"/>
</dbReference>
<dbReference type="GO" id="GO:0008270">
    <property type="term" value="F:zinc ion binding"/>
    <property type="evidence" value="ECO:0007669"/>
    <property type="project" value="UniProtKB-KW"/>
</dbReference>
<comment type="subcellular location">
    <subcellularLocation>
        <location evidence="1">Nucleus</location>
    </subcellularLocation>
</comment>
<dbReference type="FunFam" id="3.30.710.10:FF:000116">
    <property type="entry name" value="SLX4 structure-specific endonuclease subunit"/>
    <property type="match status" value="1"/>
</dbReference>
<feature type="region of interest" description="Disordered" evidence="17">
    <location>
        <begin position="867"/>
        <end position="895"/>
    </location>
</feature>
<comment type="caution">
    <text evidence="19">The sequence shown here is derived from an EMBL/GenBank/DDBJ whole genome shotgun (WGS) entry which is preliminary data.</text>
</comment>
<feature type="compositionally biased region" description="Polar residues" evidence="17">
    <location>
        <begin position="1231"/>
        <end position="1242"/>
    </location>
</feature>
<dbReference type="PANTHER" id="PTHR21541">
    <property type="entry name" value="BTB POZ DOMAIN CONTAINING 12"/>
    <property type="match status" value="1"/>
</dbReference>
<dbReference type="InterPro" id="IPR000210">
    <property type="entry name" value="BTB/POZ_dom"/>
</dbReference>
<feature type="region of interest" description="Disordered" evidence="17">
    <location>
        <begin position="735"/>
        <end position="833"/>
    </location>
</feature>
<evidence type="ECO:0000256" key="8">
    <source>
        <dbReference type="ARBA" id="ARBA00022771"/>
    </source>
</evidence>
<evidence type="ECO:0000256" key="13">
    <source>
        <dbReference type="ARBA" id="ARBA00023242"/>
    </source>
</evidence>
<feature type="compositionally biased region" description="Polar residues" evidence="17">
    <location>
        <begin position="1334"/>
        <end position="1343"/>
    </location>
</feature>
<feature type="region of interest" description="Disordered" evidence="17">
    <location>
        <begin position="20"/>
        <end position="103"/>
    </location>
</feature>
<evidence type="ECO:0000256" key="5">
    <source>
        <dbReference type="ARBA" id="ARBA00022723"/>
    </source>
</evidence>
<keyword evidence="3" id="KW-1017">Isopeptide bond</keyword>
<evidence type="ECO:0000313" key="19">
    <source>
        <dbReference type="EMBL" id="KAG8433235.1"/>
    </source>
</evidence>
<feature type="compositionally biased region" description="Polar residues" evidence="17">
    <location>
        <begin position="867"/>
        <end position="886"/>
    </location>
</feature>
<evidence type="ECO:0000256" key="10">
    <source>
        <dbReference type="ARBA" id="ARBA00022843"/>
    </source>
</evidence>
<evidence type="ECO:0000256" key="17">
    <source>
        <dbReference type="SAM" id="MobiDB-lite"/>
    </source>
</evidence>
<keyword evidence="7" id="KW-0227">DNA damage</keyword>
<feature type="region of interest" description="Disordered" evidence="17">
    <location>
        <begin position="1231"/>
        <end position="1282"/>
    </location>
</feature>
<feature type="compositionally biased region" description="Basic residues" evidence="17">
    <location>
        <begin position="39"/>
        <end position="48"/>
    </location>
</feature>
<keyword evidence="8" id="KW-0863">Zinc-finger</keyword>
<accession>A0A8T2IJW5</accession>
<evidence type="ECO:0000313" key="20">
    <source>
        <dbReference type="Proteomes" id="UP000812440"/>
    </source>
</evidence>
<feature type="region of interest" description="Disordered" evidence="17">
    <location>
        <begin position="1143"/>
        <end position="1218"/>
    </location>
</feature>
<dbReference type="Pfam" id="PF00651">
    <property type="entry name" value="BTB"/>
    <property type="match status" value="1"/>
</dbReference>
<feature type="region of interest" description="Disordered" evidence="17">
    <location>
        <begin position="276"/>
        <end position="301"/>
    </location>
</feature>
<dbReference type="InterPro" id="IPR018574">
    <property type="entry name" value="Structure-sp_endonuc_su_Slx4"/>
</dbReference>
<evidence type="ECO:0000256" key="2">
    <source>
        <dbReference type="ARBA" id="ARBA00006661"/>
    </source>
</evidence>
<keyword evidence="13" id="KW-0539">Nucleus</keyword>
<dbReference type="PANTHER" id="PTHR21541:SF3">
    <property type="entry name" value="STRUCTURE-SPECIFIC ENDONUCLEASE SUBUNIT SLX4"/>
    <property type="match status" value="1"/>
</dbReference>
<feature type="compositionally biased region" description="Polar residues" evidence="17">
    <location>
        <begin position="1477"/>
        <end position="1490"/>
    </location>
</feature>